<keyword evidence="1" id="KW-0175">Coiled coil</keyword>
<sequence>MNLTLFKIKDNYLKLISEIEENQGEISEEQIEQLEINKDDLQEKVSNYNEIISSKKNLNDRIDEEIKFLRKKKEINDKIIGRLECDIVSAINLYGDIDIGVCKLSVKKTTCVEVKDIEFMDDKYITTKIVKTPNKVFIGKCLKDGEEIYGCSLVEKYHLKRS</sequence>
<dbReference type="Pfam" id="PF05565">
    <property type="entry name" value="Sipho_Gp157"/>
    <property type="match status" value="1"/>
</dbReference>
<evidence type="ECO:0000313" key="2">
    <source>
        <dbReference type="EMBL" id="CAB4144844.1"/>
    </source>
</evidence>
<name>A0A6J5QNW4_9CAUD</name>
<feature type="coiled-coil region" evidence="1">
    <location>
        <begin position="17"/>
        <end position="72"/>
    </location>
</feature>
<dbReference type="EMBL" id="LR797029">
    <property type="protein sequence ID" value="CAB4182698.1"/>
    <property type="molecule type" value="Genomic_DNA"/>
</dbReference>
<dbReference type="EMBL" id="LR797389">
    <property type="protein sequence ID" value="CAB4212734.1"/>
    <property type="molecule type" value="Genomic_DNA"/>
</dbReference>
<evidence type="ECO:0000313" key="3">
    <source>
        <dbReference type="EMBL" id="CAB4182698.1"/>
    </source>
</evidence>
<accession>A0A6J5QNW4</accession>
<organism evidence="3">
    <name type="scientific">uncultured Caudovirales phage</name>
    <dbReference type="NCBI Taxonomy" id="2100421"/>
    <lineage>
        <taxon>Viruses</taxon>
        <taxon>Duplodnaviria</taxon>
        <taxon>Heunggongvirae</taxon>
        <taxon>Uroviricota</taxon>
        <taxon>Caudoviricetes</taxon>
        <taxon>Peduoviridae</taxon>
        <taxon>Maltschvirus</taxon>
        <taxon>Maltschvirus maltsch</taxon>
    </lineage>
</organism>
<evidence type="ECO:0000256" key="1">
    <source>
        <dbReference type="SAM" id="Coils"/>
    </source>
</evidence>
<dbReference type="InterPro" id="IPR008840">
    <property type="entry name" value="Sipho_Gp157"/>
</dbReference>
<reference evidence="3" key="1">
    <citation type="submission" date="2020-05" db="EMBL/GenBank/DDBJ databases">
        <authorList>
            <person name="Chiriac C."/>
            <person name="Salcher M."/>
            <person name="Ghai R."/>
            <person name="Kavagutti S V."/>
        </authorList>
    </citation>
    <scope>NUCLEOTIDE SEQUENCE</scope>
</reference>
<evidence type="ECO:0000313" key="4">
    <source>
        <dbReference type="EMBL" id="CAB4212734.1"/>
    </source>
</evidence>
<protein>
    <submittedName>
        <fullName evidence="3">Siphovirus Gp157</fullName>
    </submittedName>
</protein>
<gene>
    <name evidence="3" type="ORF">UFOVP1089_16</name>
    <name evidence="4" type="ORF">UFOVP1443_35</name>
    <name evidence="2" type="ORF">UFOVP459_69</name>
</gene>
<proteinExistence type="predicted"/>
<dbReference type="EMBL" id="LR796424">
    <property type="protein sequence ID" value="CAB4144844.1"/>
    <property type="molecule type" value="Genomic_DNA"/>
</dbReference>